<sequence>MNLNEKTITKLVGIFILLFGLTIVFFYFKSGYRSFGLYVIPIVFIIVSLSFIFKENILKWGDSEKMIKSGRWMMKHSRLVFFIFPLLMFSIVGLIVLFLIVTLKWNVDLFGWITVSLFAFSPLILIYGLLFGFSISEKQQREIENRQDKLFSDDKGITIKTPLFDKDCFISWQSVDAIIYYNYTVNSDFTEHYEGYKLYLNAVPIYIKHEKQWWLNKLFPKDSQSKIIDVNKETKYFLEIPQMVEKYLNTKADINFRDPMKDRLISSQTYISKDKMVTIEKWKPRNEVEEQIVFDRFNRSVDEIKKNYS</sequence>
<feature type="transmembrane region" description="Helical" evidence="1">
    <location>
        <begin position="109"/>
        <end position="133"/>
    </location>
</feature>
<gene>
    <name evidence="2" type="ORF">CFS9_39730</name>
</gene>
<keyword evidence="1" id="KW-0812">Transmembrane</keyword>
<dbReference type="RefSeq" id="WP_369616330.1">
    <property type="nucleotide sequence ID" value="NZ_AP031573.1"/>
</dbReference>
<name>A0AAT9H773_9FLAO</name>
<keyword evidence="1" id="KW-1133">Transmembrane helix</keyword>
<evidence type="ECO:0000256" key="1">
    <source>
        <dbReference type="SAM" id="Phobius"/>
    </source>
</evidence>
<proteinExistence type="predicted"/>
<accession>A0AAT9H773</accession>
<dbReference type="AlphaFoldDB" id="A0AAT9H773"/>
<feature type="transmembrane region" description="Helical" evidence="1">
    <location>
        <begin position="35"/>
        <end position="58"/>
    </location>
</feature>
<feature type="transmembrane region" description="Helical" evidence="1">
    <location>
        <begin position="79"/>
        <end position="103"/>
    </location>
</feature>
<reference evidence="2" key="1">
    <citation type="submission" date="2024-05" db="EMBL/GenBank/DDBJ databases">
        <title>Whole-Genome Sequence of CFS9, a Potential Fish Probiotic Isolated from the Body Surface of Silurus asotus.</title>
        <authorList>
            <person name="Kojima M."/>
            <person name="Tobioka K."/>
            <person name="Yokota K."/>
            <person name="Nakatani H."/>
            <person name="Hori K."/>
            <person name="Tamaru Y."/>
            <person name="Okazaki F."/>
        </authorList>
    </citation>
    <scope>NUCLEOTIDE SEQUENCE</scope>
    <source>
        <strain evidence="2">CFS9</strain>
    </source>
</reference>
<evidence type="ECO:0000313" key="2">
    <source>
        <dbReference type="EMBL" id="BFM45332.1"/>
    </source>
</evidence>
<keyword evidence="1" id="KW-0472">Membrane</keyword>
<protein>
    <submittedName>
        <fullName evidence="2">Uncharacterized protein</fullName>
    </submittedName>
</protein>
<dbReference type="EMBL" id="AP031573">
    <property type="protein sequence ID" value="BFM45332.1"/>
    <property type="molecule type" value="Genomic_DNA"/>
</dbReference>
<organism evidence="2">
    <name type="scientific">Flavobacterium sp. CFS9</name>
    <dbReference type="NCBI Taxonomy" id="3143118"/>
    <lineage>
        <taxon>Bacteria</taxon>
        <taxon>Pseudomonadati</taxon>
        <taxon>Bacteroidota</taxon>
        <taxon>Flavobacteriia</taxon>
        <taxon>Flavobacteriales</taxon>
        <taxon>Flavobacteriaceae</taxon>
        <taxon>Flavobacterium</taxon>
    </lineage>
</organism>
<feature type="transmembrane region" description="Helical" evidence="1">
    <location>
        <begin position="12"/>
        <end position="29"/>
    </location>
</feature>